<dbReference type="Proteomes" id="UP000006327">
    <property type="component" value="Unassembled WGS sequence"/>
</dbReference>
<dbReference type="NCBIfam" id="NF045521">
    <property type="entry name" value="rhoda_near_glyco"/>
    <property type="match status" value="1"/>
</dbReference>
<dbReference type="Pfam" id="PF00581">
    <property type="entry name" value="Rhodanese"/>
    <property type="match status" value="1"/>
</dbReference>
<dbReference type="PROSITE" id="PS50206">
    <property type="entry name" value="RHODANESE_3"/>
    <property type="match status" value="1"/>
</dbReference>
<dbReference type="AlphaFoldDB" id="K6YMB0"/>
<reference evidence="2 3" key="1">
    <citation type="journal article" date="2017" name="Antonie Van Leeuwenhoek">
        <title>Rhizobium rhizosphaerae sp. nov., a novel species isolated from rice rhizosphere.</title>
        <authorList>
            <person name="Zhao J.J."/>
            <person name="Zhang J."/>
            <person name="Zhang R.J."/>
            <person name="Zhang C.W."/>
            <person name="Yin H.Q."/>
            <person name="Zhang X.X."/>
        </authorList>
    </citation>
    <scope>NUCLEOTIDE SEQUENCE [LARGE SCALE GENOMIC DNA]</scope>
    <source>
        <strain evidence="2 3">BSs20135</strain>
    </source>
</reference>
<proteinExistence type="predicted"/>
<dbReference type="InterPro" id="IPR050229">
    <property type="entry name" value="GlpE_sulfurtransferase"/>
</dbReference>
<organism evidence="2 3">
    <name type="scientific">Paraglaciecola arctica BSs20135</name>
    <dbReference type="NCBI Taxonomy" id="493475"/>
    <lineage>
        <taxon>Bacteria</taxon>
        <taxon>Pseudomonadati</taxon>
        <taxon>Pseudomonadota</taxon>
        <taxon>Gammaproteobacteria</taxon>
        <taxon>Alteromonadales</taxon>
        <taxon>Alteromonadaceae</taxon>
        <taxon>Paraglaciecola</taxon>
    </lineage>
</organism>
<dbReference type="CDD" id="cd00158">
    <property type="entry name" value="RHOD"/>
    <property type="match status" value="1"/>
</dbReference>
<dbReference type="eggNOG" id="COG0607">
    <property type="taxonomic scope" value="Bacteria"/>
</dbReference>
<dbReference type="SMART" id="SM00450">
    <property type="entry name" value="RHOD"/>
    <property type="match status" value="1"/>
</dbReference>
<dbReference type="EMBL" id="BAEO01000029">
    <property type="protein sequence ID" value="GAC19287.1"/>
    <property type="molecule type" value="Genomic_DNA"/>
</dbReference>
<dbReference type="SUPFAM" id="SSF52821">
    <property type="entry name" value="Rhodanese/Cell cycle control phosphatase"/>
    <property type="match status" value="1"/>
</dbReference>
<accession>K6YMB0</accession>
<dbReference type="InterPro" id="IPR036873">
    <property type="entry name" value="Rhodanese-like_dom_sf"/>
</dbReference>
<evidence type="ECO:0000313" key="3">
    <source>
        <dbReference type="Proteomes" id="UP000006327"/>
    </source>
</evidence>
<dbReference type="PANTHER" id="PTHR43031:SF1">
    <property type="entry name" value="PYRIDINE NUCLEOTIDE-DISULPHIDE OXIDOREDUCTASE"/>
    <property type="match status" value="1"/>
</dbReference>
<name>K6YMB0_9ALTE</name>
<gene>
    <name evidence="2" type="ORF">GARC_2321</name>
</gene>
<comment type="caution">
    <text evidence="2">The sequence shown here is derived from an EMBL/GenBank/DDBJ whole genome shotgun (WGS) entry which is preliminary data.</text>
</comment>
<dbReference type="RefSeq" id="WP_007619966.1">
    <property type="nucleotide sequence ID" value="NZ_BAEO01000029.1"/>
</dbReference>
<sequence>MRLLFLILLAGYLMGFTVEANNLNNAVDGVLKGSIPVIHTAELDSLLTKNNKLVLLDAREKVEYELSHLPSAQWIGYDEFSLKSVADINKDNTIVVYCSIGVRSERIAEKLKSNGFKNVLNLYGGIFAWANQSRILLDKNQLPTQSVHGYNKKWAQLLEPHVHSPQAQ</sequence>
<dbReference type="STRING" id="493475.GARC_2321"/>
<dbReference type="Gene3D" id="3.40.250.10">
    <property type="entry name" value="Rhodanese-like domain"/>
    <property type="match status" value="1"/>
</dbReference>
<evidence type="ECO:0000313" key="2">
    <source>
        <dbReference type="EMBL" id="GAC19287.1"/>
    </source>
</evidence>
<protein>
    <recommendedName>
        <fullName evidence="1">Rhodanese domain-containing protein</fullName>
    </recommendedName>
</protein>
<keyword evidence="3" id="KW-1185">Reference proteome</keyword>
<evidence type="ECO:0000259" key="1">
    <source>
        <dbReference type="PROSITE" id="PS50206"/>
    </source>
</evidence>
<feature type="domain" description="Rhodanese" evidence="1">
    <location>
        <begin position="49"/>
        <end position="134"/>
    </location>
</feature>
<dbReference type="InterPro" id="IPR001763">
    <property type="entry name" value="Rhodanese-like_dom"/>
</dbReference>
<dbReference type="PANTHER" id="PTHR43031">
    <property type="entry name" value="FAD-DEPENDENT OXIDOREDUCTASE"/>
    <property type="match status" value="1"/>
</dbReference>